<sequence>MWHSLRFNLILRQYPSGWAVNEDERNWKYRVSIYYANELDSGEFKCVTPKGHYNSIKVTVKASNGMRCNIHTVLTFIDVECPAIVSSDVNRVMVIEGNKMHNKAKFSCVDGYYLEGIDEIVCTSSGYWSYEAPLCKGTNSSHYAIKCPTIKSDDLYLRITEYNRTYGSHVHYSCPNGYKLNGVSFMTCLKNNTWNAEVPSCE</sequence>
<organism evidence="6 7">
    <name type="scientific">Leptotrombidium deliense</name>
    <dbReference type="NCBI Taxonomy" id="299467"/>
    <lineage>
        <taxon>Eukaryota</taxon>
        <taxon>Metazoa</taxon>
        <taxon>Ecdysozoa</taxon>
        <taxon>Arthropoda</taxon>
        <taxon>Chelicerata</taxon>
        <taxon>Arachnida</taxon>
        <taxon>Acari</taxon>
        <taxon>Acariformes</taxon>
        <taxon>Trombidiformes</taxon>
        <taxon>Prostigmata</taxon>
        <taxon>Anystina</taxon>
        <taxon>Parasitengona</taxon>
        <taxon>Trombiculoidea</taxon>
        <taxon>Trombiculidae</taxon>
        <taxon>Leptotrombidium</taxon>
    </lineage>
</organism>
<evidence type="ECO:0000313" key="7">
    <source>
        <dbReference type="Proteomes" id="UP000288716"/>
    </source>
</evidence>
<dbReference type="InterPro" id="IPR051277">
    <property type="entry name" value="SEZ6_CSMD_C4BPB_Regulators"/>
</dbReference>
<evidence type="ECO:0000256" key="3">
    <source>
        <dbReference type="ARBA" id="ARBA00023157"/>
    </source>
</evidence>
<feature type="domain" description="Sushi" evidence="5">
    <location>
        <begin position="145"/>
        <end position="202"/>
    </location>
</feature>
<dbReference type="PANTHER" id="PTHR45656:SF4">
    <property type="entry name" value="PROTEIN CBR-CLEC-78"/>
    <property type="match status" value="1"/>
</dbReference>
<dbReference type="Pfam" id="PF00084">
    <property type="entry name" value="Sushi"/>
    <property type="match status" value="2"/>
</dbReference>
<dbReference type="Gene3D" id="2.10.70.10">
    <property type="entry name" value="Complement Module, domain 1"/>
    <property type="match status" value="2"/>
</dbReference>
<accession>A0A443SDP0</accession>
<comment type="caution">
    <text evidence="4">Lacks conserved residue(s) required for the propagation of feature annotation.</text>
</comment>
<dbReference type="EMBL" id="NCKV01003507">
    <property type="protein sequence ID" value="RWS25634.1"/>
    <property type="molecule type" value="Genomic_DNA"/>
</dbReference>
<keyword evidence="2" id="KW-0677">Repeat</keyword>
<dbReference type="PANTHER" id="PTHR45656">
    <property type="entry name" value="PROTEIN CBR-CLEC-78"/>
    <property type="match status" value="1"/>
</dbReference>
<dbReference type="InterPro" id="IPR000436">
    <property type="entry name" value="Sushi_SCR_CCP_dom"/>
</dbReference>
<dbReference type="InterPro" id="IPR035976">
    <property type="entry name" value="Sushi/SCR/CCP_sf"/>
</dbReference>
<keyword evidence="3 4" id="KW-1015">Disulfide bond</keyword>
<dbReference type="VEuPathDB" id="VectorBase:LDEU006406"/>
<dbReference type="STRING" id="299467.A0A443SDP0"/>
<evidence type="ECO:0000256" key="4">
    <source>
        <dbReference type="PROSITE-ProRule" id="PRU00302"/>
    </source>
</evidence>
<feature type="disulfide bond" evidence="4">
    <location>
        <begin position="174"/>
        <end position="201"/>
    </location>
</feature>
<dbReference type="SUPFAM" id="SSF57535">
    <property type="entry name" value="Complement control module/SCR domain"/>
    <property type="match status" value="2"/>
</dbReference>
<dbReference type="SMART" id="SM00032">
    <property type="entry name" value="CCP"/>
    <property type="match status" value="2"/>
</dbReference>
<evidence type="ECO:0000259" key="5">
    <source>
        <dbReference type="PROSITE" id="PS50923"/>
    </source>
</evidence>
<feature type="disulfide bond" evidence="4">
    <location>
        <begin position="108"/>
        <end position="135"/>
    </location>
</feature>
<comment type="caution">
    <text evidence="6">The sequence shown here is derived from an EMBL/GenBank/DDBJ whole genome shotgun (WGS) entry which is preliminary data.</text>
</comment>
<evidence type="ECO:0000313" key="6">
    <source>
        <dbReference type="EMBL" id="RWS25634.1"/>
    </source>
</evidence>
<gene>
    <name evidence="6" type="ORF">B4U80_07866</name>
</gene>
<feature type="non-terminal residue" evidence="6">
    <location>
        <position position="202"/>
    </location>
</feature>
<dbReference type="AlphaFoldDB" id="A0A443SDP0"/>
<dbReference type="Proteomes" id="UP000288716">
    <property type="component" value="Unassembled WGS sequence"/>
</dbReference>
<proteinExistence type="predicted"/>
<feature type="domain" description="Sushi" evidence="5">
    <location>
        <begin position="79"/>
        <end position="137"/>
    </location>
</feature>
<keyword evidence="1" id="KW-0732">Signal</keyword>
<keyword evidence="7" id="KW-1185">Reference proteome</keyword>
<name>A0A443SDP0_9ACAR</name>
<evidence type="ECO:0000256" key="2">
    <source>
        <dbReference type="ARBA" id="ARBA00022737"/>
    </source>
</evidence>
<keyword evidence="4" id="KW-0768">Sushi</keyword>
<protein>
    <submittedName>
        <fullName evidence="6">Locomotion-related protein Hikaru genki-like protein</fullName>
    </submittedName>
</protein>
<dbReference type="PROSITE" id="PS50923">
    <property type="entry name" value="SUSHI"/>
    <property type="match status" value="2"/>
</dbReference>
<reference evidence="6 7" key="1">
    <citation type="journal article" date="2018" name="Gigascience">
        <title>Genomes of trombidid mites reveal novel predicted allergens and laterally-transferred genes associated with secondary metabolism.</title>
        <authorList>
            <person name="Dong X."/>
            <person name="Chaisiri K."/>
            <person name="Xia D."/>
            <person name="Armstrong S.D."/>
            <person name="Fang Y."/>
            <person name="Donnelly M.J."/>
            <person name="Kadowaki T."/>
            <person name="McGarry J.W."/>
            <person name="Darby A.C."/>
            <person name="Makepeace B.L."/>
        </authorList>
    </citation>
    <scope>NUCLEOTIDE SEQUENCE [LARGE SCALE GENOMIC DNA]</scope>
    <source>
        <strain evidence="6">UoL-UT</strain>
    </source>
</reference>
<dbReference type="OrthoDB" id="10026788at2759"/>
<evidence type="ECO:0000256" key="1">
    <source>
        <dbReference type="ARBA" id="ARBA00022729"/>
    </source>
</evidence>
<dbReference type="CDD" id="cd00033">
    <property type="entry name" value="CCP"/>
    <property type="match status" value="2"/>
</dbReference>